<keyword evidence="1" id="KW-0805">Transcription regulation</keyword>
<keyword evidence="3" id="KW-0804">Transcription</keyword>
<dbReference type="InterPro" id="IPR001761">
    <property type="entry name" value="Peripla_BP/Lac1_sug-bd_dom"/>
</dbReference>
<dbReference type="InterPro" id="IPR000843">
    <property type="entry name" value="HTH_LacI"/>
</dbReference>
<dbReference type="SUPFAM" id="SSF53822">
    <property type="entry name" value="Periplasmic binding protein-like I"/>
    <property type="match status" value="1"/>
</dbReference>
<evidence type="ECO:0000256" key="2">
    <source>
        <dbReference type="ARBA" id="ARBA00023125"/>
    </source>
</evidence>
<evidence type="ECO:0000313" key="6">
    <source>
        <dbReference type="Proteomes" id="UP001597201"/>
    </source>
</evidence>
<reference evidence="6" key="1">
    <citation type="journal article" date="2019" name="Int. J. Syst. Evol. Microbiol.">
        <title>The Global Catalogue of Microorganisms (GCM) 10K type strain sequencing project: providing services to taxonomists for standard genome sequencing and annotation.</title>
        <authorList>
            <consortium name="The Broad Institute Genomics Platform"/>
            <consortium name="The Broad Institute Genome Sequencing Center for Infectious Disease"/>
            <person name="Wu L."/>
            <person name="Ma J."/>
        </authorList>
    </citation>
    <scope>NUCLEOTIDE SEQUENCE [LARGE SCALE GENOMIC DNA]</scope>
    <source>
        <strain evidence="6">CCUG 61485</strain>
    </source>
</reference>
<keyword evidence="6" id="KW-1185">Reference proteome</keyword>
<dbReference type="RefSeq" id="WP_377175397.1">
    <property type="nucleotide sequence ID" value="NZ_JBHTMY010000001.1"/>
</dbReference>
<dbReference type="PANTHER" id="PTHR30146">
    <property type="entry name" value="LACI-RELATED TRANSCRIPTIONAL REPRESSOR"/>
    <property type="match status" value="1"/>
</dbReference>
<evidence type="ECO:0000313" key="5">
    <source>
        <dbReference type="EMBL" id="MFD1314107.1"/>
    </source>
</evidence>
<proteinExistence type="predicted"/>
<dbReference type="InterPro" id="IPR028082">
    <property type="entry name" value="Peripla_BP_I"/>
</dbReference>
<feature type="domain" description="HTH lacI-type" evidence="4">
    <location>
        <begin position="5"/>
        <end position="58"/>
    </location>
</feature>
<dbReference type="InterPro" id="IPR010982">
    <property type="entry name" value="Lambda_DNA-bd_dom_sf"/>
</dbReference>
<dbReference type="SMART" id="SM00354">
    <property type="entry name" value="HTH_LACI"/>
    <property type="match status" value="1"/>
</dbReference>
<protein>
    <submittedName>
        <fullName evidence="5">LacI family DNA-binding transcriptional regulator</fullName>
    </submittedName>
</protein>
<gene>
    <name evidence="5" type="ORF">ACFQ39_00640</name>
</gene>
<dbReference type="Gene3D" id="3.40.50.2300">
    <property type="match status" value="2"/>
</dbReference>
<dbReference type="SUPFAM" id="SSF47413">
    <property type="entry name" value="lambda repressor-like DNA-binding domains"/>
    <property type="match status" value="1"/>
</dbReference>
<evidence type="ECO:0000259" key="4">
    <source>
        <dbReference type="PROSITE" id="PS50932"/>
    </source>
</evidence>
<keyword evidence="2 5" id="KW-0238">DNA-binding</keyword>
<dbReference type="Pfam" id="PF00532">
    <property type="entry name" value="Peripla_BP_1"/>
    <property type="match status" value="1"/>
</dbReference>
<dbReference type="CDD" id="cd06267">
    <property type="entry name" value="PBP1_LacI_sugar_binding-like"/>
    <property type="match status" value="1"/>
</dbReference>
<dbReference type="PANTHER" id="PTHR30146:SF109">
    <property type="entry name" value="HTH-TYPE TRANSCRIPTIONAL REGULATOR GALS"/>
    <property type="match status" value="1"/>
</dbReference>
<sequence length="343" mass="38385">MEKHSLKTIAKKLGISVATVSKALNDYNDISAVTKQRVKDLAQELNFIPDSVAKSLRAKQSKIIGFIAPDLMHHFYFNVLSGVLKVAQEKGYFVVVASSEDVMDNEIRHLRSFENKRVDGILLALSDNTLEYSHVNRVVQNEIPLVLYDKVSKTVKCSKVVINDRKAAQLATQHLIDLGCKKIAEVRGYFNALTAIDRFIGYKNALRENGMTYNRKIVFDGNGPSINDGMQVADRIFEQKNEIDGVICHNDLLAIGIIIRLNELGVKIPEEIAILGFSDSPYTKISQPSLTTVKQNGHEIGLKACEILIEEIEAKVNKKSFKTKTIEIPIELIIRKSTHKPIN</sequence>
<comment type="caution">
    <text evidence="5">The sequence shown here is derived from an EMBL/GenBank/DDBJ whole genome shotgun (WGS) entry which is preliminary data.</text>
</comment>
<name>A0ABW3XYR2_9FLAO</name>
<dbReference type="PROSITE" id="PS50932">
    <property type="entry name" value="HTH_LACI_2"/>
    <property type="match status" value="1"/>
</dbReference>
<dbReference type="Pfam" id="PF00356">
    <property type="entry name" value="LacI"/>
    <property type="match status" value="1"/>
</dbReference>
<dbReference type="EMBL" id="JBHTMY010000001">
    <property type="protein sequence ID" value="MFD1314107.1"/>
    <property type="molecule type" value="Genomic_DNA"/>
</dbReference>
<evidence type="ECO:0000256" key="3">
    <source>
        <dbReference type="ARBA" id="ARBA00023163"/>
    </source>
</evidence>
<dbReference type="Gene3D" id="1.10.260.40">
    <property type="entry name" value="lambda repressor-like DNA-binding domains"/>
    <property type="match status" value="1"/>
</dbReference>
<accession>A0ABW3XYR2</accession>
<dbReference type="Proteomes" id="UP001597201">
    <property type="component" value="Unassembled WGS sequence"/>
</dbReference>
<evidence type="ECO:0000256" key="1">
    <source>
        <dbReference type="ARBA" id="ARBA00023015"/>
    </source>
</evidence>
<dbReference type="CDD" id="cd01392">
    <property type="entry name" value="HTH_LacI"/>
    <property type="match status" value="1"/>
</dbReference>
<dbReference type="GO" id="GO:0003677">
    <property type="term" value="F:DNA binding"/>
    <property type="evidence" value="ECO:0007669"/>
    <property type="project" value="UniProtKB-KW"/>
</dbReference>
<organism evidence="5 6">
    <name type="scientific">Namhaeicola litoreus</name>
    <dbReference type="NCBI Taxonomy" id="1052145"/>
    <lineage>
        <taxon>Bacteria</taxon>
        <taxon>Pseudomonadati</taxon>
        <taxon>Bacteroidota</taxon>
        <taxon>Flavobacteriia</taxon>
        <taxon>Flavobacteriales</taxon>
        <taxon>Flavobacteriaceae</taxon>
        <taxon>Namhaeicola</taxon>
    </lineage>
</organism>